<proteinExistence type="predicted"/>
<organism evidence="1 2">
    <name type="scientific">Popillia japonica</name>
    <name type="common">Japanese beetle</name>
    <dbReference type="NCBI Taxonomy" id="7064"/>
    <lineage>
        <taxon>Eukaryota</taxon>
        <taxon>Metazoa</taxon>
        <taxon>Ecdysozoa</taxon>
        <taxon>Arthropoda</taxon>
        <taxon>Hexapoda</taxon>
        <taxon>Insecta</taxon>
        <taxon>Pterygota</taxon>
        <taxon>Neoptera</taxon>
        <taxon>Endopterygota</taxon>
        <taxon>Coleoptera</taxon>
        <taxon>Polyphaga</taxon>
        <taxon>Scarabaeiformia</taxon>
        <taxon>Scarabaeidae</taxon>
        <taxon>Rutelinae</taxon>
        <taxon>Popillia</taxon>
    </lineage>
</organism>
<protein>
    <submittedName>
        <fullName evidence="1">Uncharacterized protein</fullName>
    </submittedName>
</protein>
<gene>
    <name evidence="1" type="ORF">QE152_g16040</name>
</gene>
<evidence type="ECO:0000313" key="2">
    <source>
        <dbReference type="Proteomes" id="UP001458880"/>
    </source>
</evidence>
<sequence>MGATDEMVRNYKRKTKKGAGTVYSSEDLDKALDDIKNGNRKTEKGAGTVYSSEDLDKALDDIKNGNKTTRGAAFF</sequence>
<comment type="caution">
    <text evidence="1">The sequence shown here is derived from an EMBL/GenBank/DDBJ whole genome shotgun (WGS) entry which is preliminary data.</text>
</comment>
<keyword evidence="2" id="KW-1185">Reference proteome</keyword>
<name>A0AAW1L3M7_POPJA</name>
<dbReference type="Proteomes" id="UP001458880">
    <property type="component" value="Unassembled WGS sequence"/>
</dbReference>
<reference evidence="1 2" key="1">
    <citation type="journal article" date="2024" name="BMC Genomics">
        <title>De novo assembly and annotation of Popillia japonica's genome with initial clues to its potential as an invasive pest.</title>
        <authorList>
            <person name="Cucini C."/>
            <person name="Boschi S."/>
            <person name="Funari R."/>
            <person name="Cardaioli E."/>
            <person name="Iannotti N."/>
            <person name="Marturano G."/>
            <person name="Paoli F."/>
            <person name="Bruttini M."/>
            <person name="Carapelli A."/>
            <person name="Frati F."/>
            <person name="Nardi F."/>
        </authorList>
    </citation>
    <scope>NUCLEOTIDE SEQUENCE [LARGE SCALE GENOMIC DNA]</scope>
    <source>
        <strain evidence="1">DMR45628</strain>
    </source>
</reference>
<dbReference type="EMBL" id="JASPKY010000162">
    <property type="protein sequence ID" value="KAK9729227.1"/>
    <property type="molecule type" value="Genomic_DNA"/>
</dbReference>
<accession>A0AAW1L3M7</accession>
<dbReference type="AlphaFoldDB" id="A0AAW1L3M7"/>
<evidence type="ECO:0000313" key="1">
    <source>
        <dbReference type="EMBL" id="KAK9729227.1"/>
    </source>
</evidence>